<keyword evidence="5 9" id="KW-0547">Nucleotide-binding</keyword>
<evidence type="ECO:0000256" key="2">
    <source>
        <dbReference type="ARBA" id="ARBA00022490"/>
    </source>
</evidence>
<keyword evidence="8 9" id="KW-0784">Thiamine biosynthesis</keyword>
<dbReference type="InterPro" id="IPR004114">
    <property type="entry name" value="THUMP_dom"/>
</dbReference>
<evidence type="ECO:0000256" key="1">
    <source>
        <dbReference type="ARBA" id="ARBA00004496"/>
    </source>
</evidence>
<comment type="subcellular location">
    <subcellularLocation>
        <location evidence="1 9">Cytoplasm</location>
    </subcellularLocation>
</comment>
<keyword evidence="2 9" id="KW-0963">Cytoplasm</keyword>
<evidence type="ECO:0000256" key="4">
    <source>
        <dbReference type="ARBA" id="ARBA00022679"/>
    </source>
</evidence>
<dbReference type="GO" id="GO:0140741">
    <property type="term" value="F:tRNA-uracil-4 sulfurtransferase activity"/>
    <property type="evidence" value="ECO:0007669"/>
    <property type="project" value="UniProtKB-EC"/>
</dbReference>
<dbReference type="PANTHER" id="PTHR43209:SF1">
    <property type="entry name" value="TRNA SULFURTRANSFERASE"/>
    <property type="match status" value="1"/>
</dbReference>
<keyword evidence="3 9" id="KW-0820">tRNA-binding</keyword>
<reference evidence="11 12" key="1">
    <citation type="submission" date="2018-06" db="EMBL/GenBank/DDBJ databases">
        <title>Extensive metabolic versatility and redundancy in microbially diverse, dynamic hydrothermal sediments.</title>
        <authorList>
            <person name="Dombrowski N."/>
            <person name="Teske A."/>
            <person name="Baker B.J."/>
        </authorList>
    </citation>
    <scope>NUCLEOTIDE SEQUENCE [LARGE SCALE GENOMIC DNA]</scope>
    <source>
        <strain evidence="11">B34_G17</strain>
    </source>
</reference>
<evidence type="ECO:0000256" key="3">
    <source>
        <dbReference type="ARBA" id="ARBA00022555"/>
    </source>
</evidence>
<evidence type="ECO:0000259" key="10">
    <source>
        <dbReference type="PROSITE" id="PS51165"/>
    </source>
</evidence>
<comment type="caution">
    <text evidence="9">Lacks conserved residue(s) required for the propagation of feature annotation.</text>
</comment>
<dbReference type="GO" id="GO:0004810">
    <property type="term" value="F:CCA tRNA nucleotidyltransferase activity"/>
    <property type="evidence" value="ECO:0007669"/>
    <property type="project" value="InterPro"/>
</dbReference>
<comment type="catalytic activity">
    <reaction evidence="9">
        <text>[ThiI sulfur-carrier protein]-S-sulfanyl-L-cysteine + a uridine in tRNA + 2 reduced [2Fe-2S]-[ferredoxin] + ATP + H(+) = [ThiI sulfur-carrier protein]-L-cysteine + a 4-thiouridine in tRNA + 2 oxidized [2Fe-2S]-[ferredoxin] + AMP + diphosphate</text>
        <dbReference type="Rhea" id="RHEA:24176"/>
        <dbReference type="Rhea" id="RHEA-COMP:10000"/>
        <dbReference type="Rhea" id="RHEA-COMP:10001"/>
        <dbReference type="Rhea" id="RHEA-COMP:13337"/>
        <dbReference type="Rhea" id="RHEA-COMP:13338"/>
        <dbReference type="Rhea" id="RHEA-COMP:13339"/>
        <dbReference type="Rhea" id="RHEA-COMP:13340"/>
        <dbReference type="ChEBI" id="CHEBI:15378"/>
        <dbReference type="ChEBI" id="CHEBI:29950"/>
        <dbReference type="ChEBI" id="CHEBI:30616"/>
        <dbReference type="ChEBI" id="CHEBI:33019"/>
        <dbReference type="ChEBI" id="CHEBI:33737"/>
        <dbReference type="ChEBI" id="CHEBI:33738"/>
        <dbReference type="ChEBI" id="CHEBI:61963"/>
        <dbReference type="ChEBI" id="CHEBI:65315"/>
        <dbReference type="ChEBI" id="CHEBI:136798"/>
        <dbReference type="ChEBI" id="CHEBI:456215"/>
        <dbReference type="EC" id="2.8.1.4"/>
    </reaction>
</comment>
<dbReference type="Pfam" id="PF22025">
    <property type="entry name" value="ThiI_fer"/>
    <property type="match status" value="1"/>
</dbReference>
<comment type="pathway">
    <text evidence="9">Cofactor biosynthesis; thiamine diphosphate biosynthesis.</text>
</comment>
<dbReference type="GO" id="GO:0005524">
    <property type="term" value="F:ATP binding"/>
    <property type="evidence" value="ECO:0007669"/>
    <property type="project" value="UniProtKB-UniRule"/>
</dbReference>
<dbReference type="GO" id="GO:0002937">
    <property type="term" value="P:tRNA 4-thiouridine biosynthesis"/>
    <property type="evidence" value="ECO:0007669"/>
    <property type="project" value="TreeGrafter"/>
</dbReference>
<dbReference type="InterPro" id="IPR003720">
    <property type="entry name" value="tRNA_STrfase"/>
</dbReference>
<name>A0A497EWT2_9CREN</name>
<dbReference type="EMBL" id="QMQX01000091">
    <property type="protein sequence ID" value="RLE51685.1"/>
    <property type="molecule type" value="Genomic_DNA"/>
</dbReference>
<dbReference type="UniPathway" id="UPA00060"/>
<dbReference type="GO" id="GO:0009229">
    <property type="term" value="P:thiamine diphosphate biosynthetic process"/>
    <property type="evidence" value="ECO:0007669"/>
    <property type="project" value="UniProtKB-UniRule"/>
</dbReference>
<dbReference type="SUPFAM" id="SSF143437">
    <property type="entry name" value="THUMP domain-like"/>
    <property type="match status" value="1"/>
</dbReference>
<dbReference type="InterPro" id="IPR049962">
    <property type="entry name" value="THUMP_ThiI"/>
</dbReference>
<feature type="binding site" evidence="9">
    <location>
        <position position="302"/>
    </location>
    <ligand>
        <name>ATP</name>
        <dbReference type="ChEBI" id="CHEBI:30616"/>
    </ligand>
</feature>
<dbReference type="Pfam" id="PF02926">
    <property type="entry name" value="THUMP"/>
    <property type="match status" value="1"/>
</dbReference>
<dbReference type="Proteomes" id="UP000272051">
    <property type="component" value="Unassembled WGS sequence"/>
</dbReference>
<dbReference type="GO" id="GO:0009228">
    <property type="term" value="P:thiamine biosynthetic process"/>
    <property type="evidence" value="ECO:0007669"/>
    <property type="project" value="UniProtKB-KW"/>
</dbReference>
<comment type="function">
    <text evidence="9">Catalyzes the ATP-dependent transfer of a sulfur to tRNA to produce 4-thiouridine in position 8 of tRNAs, which functions as a near-UV photosensor. Also catalyzes the transfer of sulfur to the sulfur carrier protein ThiS, forming ThiS-thiocarboxylate. This is a step in the synthesis of thiazole, in the thiamine biosynthesis pathway. The sulfur is donated as persulfide by IscS.</text>
</comment>
<dbReference type="NCBIfam" id="TIGR00342">
    <property type="entry name" value="tRNA uracil 4-sulfurtransferase ThiI"/>
    <property type="match status" value="1"/>
</dbReference>
<feature type="binding site" evidence="9">
    <location>
        <position position="271"/>
    </location>
    <ligand>
        <name>ATP</name>
        <dbReference type="ChEBI" id="CHEBI:30616"/>
    </ligand>
</feature>
<dbReference type="Gene3D" id="3.30.2130.30">
    <property type="match status" value="1"/>
</dbReference>
<dbReference type="Gene3D" id="3.40.50.620">
    <property type="entry name" value="HUPs"/>
    <property type="match status" value="1"/>
</dbReference>
<evidence type="ECO:0000256" key="6">
    <source>
        <dbReference type="ARBA" id="ARBA00022840"/>
    </source>
</evidence>
<sequence>MRSYKLKENVALVRYGEVFLKSPQVHRRFLNALSSNIRFYLERKRLEFERMVVERGRIYVYSDKPEEIAKSCCLVFGVTSSSPAIELSRNFSEIEEAVISLAAREVRDNFTFAVRASRELKDYPLTSLEIEKRLGASILNALRSLSVKVNLENPMVELGVEIRRRAAYVYAKTFKGVGGLPIGVEGKLVSLISGGIDSPVAAWLMLKRGAAITFLHLDLGGESRKRWLSVMNALSTWFSNPNLEAYFIPDYFKILEDVASRAGKMTCLACKRLMYRLAEALTLKSGAKGFVTGESIGQVASQTLDNLYALSSGIKVPIYRPLAGLDKEDIVKLAKEIGTFQASTSIKFECPYVPRKPETHVDVKSLLELEKELKLVEKANEMLKRVSKLQL</sequence>
<evidence type="ECO:0000256" key="7">
    <source>
        <dbReference type="ARBA" id="ARBA00022884"/>
    </source>
</evidence>
<dbReference type="SMART" id="SM00981">
    <property type="entry name" value="THUMP"/>
    <property type="match status" value="1"/>
</dbReference>
<evidence type="ECO:0000313" key="12">
    <source>
        <dbReference type="Proteomes" id="UP000272051"/>
    </source>
</evidence>
<organism evidence="11 12">
    <name type="scientific">Thermoproteota archaeon</name>
    <dbReference type="NCBI Taxonomy" id="2056631"/>
    <lineage>
        <taxon>Archaea</taxon>
        <taxon>Thermoproteota</taxon>
    </lineage>
</organism>
<keyword evidence="4 9" id="KW-0808">Transferase</keyword>
<protein>
    <recommendedName>
        <fullName evidence="9">Probable tRNA sulfurtransferase</fullName>
        <ecNumber evidence="9">2.8.1.4</ecNumber>
    </recommendedName>
    <alternativeName>
        <fullName evidence="9">Sulfur carrier protein ThiS sulfurtransferase</fullName>
    </alternativeName>
    <alternativeName>
        <fullName evidence="9">Thiamine biosynthesis protein ThiI</fullName>
    </alternativeName>
    <alternativeName>
        <fullName evidence="9">tRNA 4-thiouridine synthase</fullName>
    </alternativeName>
</protein>
<dbReference type="InterPro" id="IPR049961">
    <property type="entry name" value="ThiI_N"/>
</dbReference>
<evidence type="ECO:0000313" key="11">
    <source>
        <dbReference type="EMBL" id="RLE51685.1"/>
    </source>
</evidence>
<evidence type="ECO:0000256" key="8">
    <source>
        <dbReference type="ARBA" id="ARBA00022977"/>
    </source>
</evidence>
<dbReference type="InterPro" id="IPR014729">
    <property type="entry name" value="Rossmann-like_a/b/a_fold"/>
</dbReference>
<dbReference type="AlphaFoldDB" id="A0A497EWT2"/>
<dbReference type="InterPro" id="IPR020536">
    <property type="entry name" value="ThiI_AANH"/>
</dbReference>
<dbReference type="PANTHER" id="PTHR43209">
    <property type="entry name" value="TRNA SULFURTRANSFERASE"/>
    <property type="match status" value="1"/>
</dbReference>
<dbReference type="GO" id="GO:0005829">
    <property type="term" value="C:cytosol"/>
    <property type="evidence" value="ECO:0007669"/>
    <property type="project" value="TreeGrafter"/>
</dbReference>
<proteinExistence type="inferred from homology"/>
<comment type="catalytic activity">
    <reaction evidence="9">
        <text>[ThiS sulfur-carrier protein]-C-terminal Gly-Gly-AMP + S-sulfanyl-L-cysteinyl-[cysteine desulfurase] + AH2 = [ThiS sulfur-carrier protein]-C-terminal-Gly-aminoethanethioate + L-cysteinyl-[cysteine desulfurase] + A + AMP + 2 H(+)</text>
        <dbReference type="Rhea" id="RHEA:43340"/>
        <dbReference type="Rhea" id="RHEA-COMP:12157"/>
        <dbReference type="Rhea" id="RHEA-COMP:12158"/>
        <dbReference type="Rhea" id="RHEA-COMP:12910"/>
        <dbReference type="Rhea" id="RHEA-COMP:19908"/>
        <dbReference type="ChEBI" id="CHEBI:13193"/>
        <dbReference type="ChEBI" id="CHEBI:15378"/>
        <dbReference type="ChEBI" id="CHEBI:17499"/>
        <dbReference type="ChEBI" id="CHEBI:29950"/>
        <dbReference type="ChEBI" id="CHEBI:61963"/>
        <dbReference type="ChEBI" id="CHEBI:90618"/>
        <dbReference type="ChEBI" id="CHEBI:232372"/>
        <dbReference type="ChEBI" id="CHEBI:456215"/>
    </reaction>
</comment>
<dbReference type="GO" id="GO:0000049">
    <property type="term" value="F:tRNA binding"/>
    <property type="evidence" value="ECO:0007669"/>
    <property type="project" value="UniProtKB-UniRule"/>
</dbReference>
<dbReference type="GO" id="GO:0052837">
    <property type="term" value="P:thiazole biosynthetic process"/>
    <property type="evidence" value="ECO:0007669"/>
    <property type="project" value="TreeGrafter"/>
</dbReference>
<feature type="binding site" evidence="9">
    <location>
        <position position="293"/>
    </location>
    <ligand>
        <name>ATP</name>
        <dbReference type="ChEBI" id="CHEBI:30616"/>
    </ligand>
</feature>
<feature type="domain" description="THUMP" evidence="10">
    <location>
        <begin position="66"/>
        <end position="173"/>
    </location>
</feature>
<dbReference type="CDD" id="cd11716">
    <property type="entry name" value="THUMP_ThiI"/>
    <property type="match status" value="1"/>
</dbReference>
<dbReference type="PROSITE" id="PS51165">
    <property type="entry name" value="THUMP"/>
    <property type="match status" value="1"/>
</dbReference>
<dbReference type="HAMAP" id="MF_00021">
    <property type="entry name" value="ThiI"/>
    <property type="match status" value="1"/>
</dbReference>
<dbReference type="EC" id="2.8.1.4" evidence="9"/>
<gene>
    <name evidence="9 11" type="primary">thiI</name>
    <name evidence="11" type="ORF">DRJ33_05390</name>
</gene>
<evidence type="ECO:0000256" key="5">
    <source>
        <dbReference type="ARBA" id="ARBA00022741"/>
    </source>
</evidence>
<accession>A0A497EWT2</accession>
<feature type="binding site" evidence="9">
    <location>
        <begin position="191"/>
        <end position="192"/>
    </location>
    <ligand>
        <name>ATP</name>
        <dbReference type="ChEBI" id="CHEBI:30616"/>
    </ligand>
</feature>
<evidence type="ECO:0000256" key="9">
    <source>
        <dbReference type="HAMAP-Rule" id="MF_00021"/>
    </source>
</evidence>
<comment type="caution">
    <text evidence="11">The sequence shown here is derived from an EMBL/GenBank/DDBJ whole genome shotgun (WGS) entry which is preliminary data.</text>
</comment>
<comment type="similarity">
    <text evidence="9">Belongs to the ThiI family.</text>
</comment>
<dbReference type="Pfam" id="PF02568">
    <property type="entry name" value="ThiI"/>
    <property type="match status" value="1"/>
</dbReference>
<keyword evidence="7 9" id="KW-0694">RNA-binding</keyword>
<keyword evidence="6 9" id="KW-0067">ATP-binding</keyword>
<dbReference type="SUPFAM" id="SSF52402">
    <property type="entry name" value="Adenine nucleotide alpha hydrolases-like"/>
    <property type="match status" value="1"/>
</dbReference>
<dbReference type="InterPro" id="IPR050102">
    <property type="entry name" value="tRNA_sulfurtransferase_ThiI"/>
</dbReference>
<dbReference type="InterPro" id="IPR054173">
    <property type="entry name" value="ThiI_fer"/>
</dbReference>